<evidence type="ECO:0000256" key="6">
    <source>
        <dbReference type="RuleBase" id="RU000477"/>
    </source>
</evidence>
<dbReference type="PRINTS" id="PR00783">
    <property type="entry name" value="MINTRINSICP"/>
</dbReference>
<dbReference type="Gene3D" id="1.20.1080.10">
    <property type="entry name" value="Glycerol uptake facilitator protein"/>
    <property type="match status" value="1"/>
</dbReference>
<feature type="transmembrane region" description="Helical" evidence="7">
    <location>
        <begin position="115"/>
        <end position="138"/>
    </location>
</feature>
<dbReference type="OrthoDB" id="3222at2759"/>
<organism evidence="8 9">
    <name type="scientific">Raphanus sativus</name>
    <name type="common">Radish</name>
    <name type="synonym">Raphanus raphanistrum var. sativus</name>
    <dbReference type="NCBI Taxonomy" id="3726"/>
    <lineage>
        <taxon>Eukaryota</taxon>
        <taxon>Viridiplantae</taxon>
        <taxon>Streptophyta</taxon>
        <taxon>Embryophyta</taxon>
        <taxon>Tracheophyta</taxon>
        <taxon>Spermatophyta</taxon>
        <taxon>Magnoliopsida</taxon>
        <taxon>eudicotyledons</taxon>
        <taxon>Gunneridae</taxon>
        <taxon>Pentapetalae</taxon>
        <taxon>rosids</taxon>
        <taxon>malvids</taxon>
        <taxon>Brassicales</taxon>
        <taxon>Brassicaceae</taxon>
        <taxon>Brassiceae</taxon>
        <taxon>Raphanus</taxon>
    </lineage>
</organism>
<dbReference type="InterPro" id="IPR022357">
    <property type="entry name" value="MIP_CS"/>
</dbReference>
<proteinExistence type="inferred from homology"/>
<comment type="similarity">
    <text evidence="6">Belongs to the MIP/aquaporin (TC 1.A.8) family.</text>
</comment>
<evidence type="ECO:0000256" key="3">
    <source>
        <dbReference type="ARBA" id="ARBA00022692"/>
    </source>
</evidence>
<reference evidence="9" key="2">
    <citation type="submission" date="2025-08" db="UniProtKB">
        <authorList>
            <consortium name="RefSeq"/>
        </authorList>
    </citation>
    <scope>IDENTIFICATION</scope>
    <source>
        <tissue evidence="9">Leaf</tissue>
    </source>
</reference>
<keyword evidence="4 7" id="KW-1133">Transmembrane helix</keyword>
<dbReference type="NCBIfam" id="TIGR00861">
    <property type="entry name" value="MIP"/>
    <property type="match status" value="1"/>
</dbReference>
<comment type="subcellular location">
    <subcellularLocation>
        <location evidence="1">Membrane</location>
        <topology evidence="1">Multi-pass membrane protein</topology>
    </subcellularLocation>
</comment>
<dbReference type="GO" id="GO:0015267">
    <property type="term" value="F:channel activity"/>
    <property type="evidence" value="ECO:0007669"/>
    <property type="project" value="InterPro"/>
</dbReference>
<feature type="transmembrane region" description="Helical" evidence="7">
    <location>
        <begin position="75"/>
        <end position="94"/>
    </location>
</feature>
<keyword evidence="2 6" id="KW-0813">Transport</keyword>
<dbReference type="InterPro" id="IPR023271">
    <property type="entry name" value="Aquaporin-like"/>
</dbReference>
<dbReference type="InterPro" id="IPR034294">
    <property type="entry name" value="Aquaporin_transptr"/>
</dbReference>
<evidence type="ECO:0000256" key="5">
    <source>
        <dbReference type="ARBA" id="ARBA00023136"/>
    </source>
</evidence>
<protein>
    <submittedName>
        <fullName evidence="9">Aquaporin NIP4-1</fullName>
    </submittedName>
</protein>
<evidence type="ECO:0000256" key="4">
    <source>
        <dbReference type="ARBA" id="ARBA00022989"/>
    </source>
</evidence>
<evidence type="ECO:0000256" key="7">
    <source>
        <dbReference type="SAM" id="Phobius"/>
    </source>
</evidence>
<dbReference type="PROSITE" id="PS00221">
    <property type="entry name" value="MIP"/>
    <property type="match status" value="1"/>
</dbReference>
<feature type="transmembrane region" description="Helical" evidence="7">
    <location>
        <begin position="189"/>
        <end position="211"/>
    </location>
</feature>
<evidence type="ECO:0000313" key="8">
    <source>
        <dbReference type="Proteomes" id="UP000504610"/>
    </source>
</evidence>
<feature type="transmembrane region" description="Helical" evidence="7">
    <location>
        <begin position="158"/>
        <end position="177"/>
    </location>
</feature>
<dbReference type="Pfam" id="PF00230">
    <property type="entry name" value="MIP"/>
    <property type="match status" value="1"/>
</dbReference>
<dbReference type="CDD" id="cd00333">
    <property type="entry name" value="MIP"/>
    <property type="match status" value="1"/>
</dbReference>
<dbReference type="PANTHER" id="PTHR45724">
    <property type="entry name" value="AQUAPORIN NIP2-1"/>
    <property type="match status" value="1"/>
</dbReference>
<dbReference type="AlphaFoldDB" id="A0A6J0NBJ7"/>
<feature type="transmembrane region" description="Helical" evidence="7">
    <location>
        <begin position="50"/>
        <end position="69"/>
    </location>
</feature>
<feature type="transmembrane region" description="Helical" evidence="7">
    <location>
        <begin position="231"/>
        <end position="252"/>
    </location>
</feature>
<evidence type="ECO:0000313" key="9">
    <source>
        <dbReference type="RefSeq" id="XP_018481839.1"/>
    </source>
</evidence>
<dbReference type="RefSeq" id="XP_018481839.1">
    <property type="nucleotide sequence ID" value="XM_018626337.2"/>
</dbReference>
<name>A0A6J0NBJ7_RAPSA</name>
<dbReference type="InterPro" id="IPR000425">
    <property type="entry name" value="MIP"/>
</dbReference>
<keyword evidence="3 6" id="KW-0812">Transmembrane</keyword>
<accession>A0A6J0NBJ7</accession>
<keyword evidence="8" id="KW-1185">Reference proteome</keyword>
<dbReference type="KEGG" id="rsz:108852860"/>
<reference evidence="8" key="1">
    <citation type="journal article" date="2019" name="Database">
        <title>The radish genome database (RadishGD): an integrated information resource for radish genomics.</title>
        <authorList>
            <person name="Yu H.J."/>
            <person name="Baek S."/>
            <person name="Lee Y.J."/>
            <person name="Cho A."/>
            <person name="Mun J.H."/>
        </authorList>
    </citation>
    <scope>NUCLEOTIDE SEQUENCE [LARGE SCALE GENOMIC DNA]</scope>
    <source>
        <strain evidence="8">cv. WK10039</strain>
    </source>
</reference>
<keyword evidence="5 7" id="KW-0472">Membrane</keyword>
<evidence type="ECO:0000256" key="2">
    <source>
        <dbReference type="ARBA" id="ARBA00022448"/>
    </source>
</evidence>
<dbReference type="PANTHER" id="PTHR45724:SF56">
    <property type="entry name" value="AQUAPORIN NIP4-2-RELATED"/>
    <property type="match status" value="1"/>
</dbReference>
<sequence>MTSHVEEIEEEEISKIEKGKGKDCHRGIETVICTSPTTVCLTQKLIAEMIGTYFLIFAGCGVVVVNVLYGGTVTFPGICVTWGLIVMVMIYSTGHISGAHFNPAVTLTFAVFRRFPWYQVPLYIGAQLTGSLLGSLTLRLMFHVTPEAYFGTTPSDSAAQALAAEIIISFLLMFVISGVATDNRAVGELAGIAVGMTIMLNVFVAGPVSGASMNPARSLGPAIVMGVYDGLWIYIVGPLVGIMAGGFVYNLIRFTDKPLKELTRNASFLRSASPKHKAATSKS</sequence>
<dbReference type="GO" id="GO:0016020">
    <property type="term" value="C:membrane"/>
    <property type="evidence" value="ECO:0007669"/>
    <property type="project" value="UniProtKB-SubCell"/>
</dbReference>
<evidence type="ECO:0000256" key="1">
    <source>
        <dbReference type="ARBA" id="ARBA00004141"/>
    </source>
</evidence>
<dbReference type="Proteomes" id="UP000504610">
    <property type="component" value="Chromosome 4"/>
</dbReference>
<dbReference type="GeneID" id="108852860"/>
<dbReference type="SUPFAM" id="SSF81338">
    <property type="entry name" value="Aquaporin-like"/>
    <property type="match status" value="1"/>
</dbReference>
<gene>
    <name evidence="9" type="primary">LOC108852860</name>
</gene>